<accession>A0ABU5XL35</accession>
<evidence type="ECO:0000256" key="1">
    <source>
        <dbReference type="SAM" id="Phobius"/>
    </source>
</evidence>
<feature type="transmembrane region" description="Helical" evidence="1">
    <location>
        <begin position="6"/>
        <end position="26"/>
    </location>
</feature>
<evidence type="ECO:0000313" key="2">
    <source>
        <dbReference type="EMBL" id="MEB3022906.1"/>
    </source>
</evidence>
<reference evidence="2 3" key="1">
    <citation type="submission" date="2023-12" db="EMBL/GenBank/DDBJ databases">
        <title>Description of new species of Mycobacterium terrae complex isolated from sewage at the Sao Paulo Zoological Park Foundation in Brazil.</title>
        <authorList>
            <person name="Romagnoli C.L."/>
            <person name="Conceicao E.C."/>
            <person name="Machado E."/>
            <person name="Barreto L.B.P.F."/>
            <person name="Sharma A."/>
            <person name="Silva N.M."/>
            <person name="Marques L.E."/>
            <person name="Juliana M.A."/>
            <person name="Lourenco M.C.S."/>
            <person name="Digiampietri L.A."/>
            <person name="Suffys P.N."/>
            <person name="Viana-Niero C."/>
        </authorList>
    </citation>
    <scope>NUCLEOTIDE SEQUENCE [LARGE SCALE GENOMIC DNA]</scope>
    <source>
        <strain evidence="2 3">MYC098</strain>
    </source>
</reference>
<dbReference type="EMBL" id="JAYJJR010000012">
    <property type="protein sequence ID" value="MEB3022906.1"/>
    <property type="molecule type" value="Genomic_DNA"/>
</dbReference>
<keyword evidence="1" id="KW-1133">Transmembrane helix</keyword>
<comment type="caution">
    <text evidence="2">The sequence shown here is derived from an EMBL/GenBank/DDBJ whole genome shotgun (WGS) entry which is preliminary data.</text>
</comment>
<evidence type="ECO:0000313" key="3">
    <source>
        <dbReference type="Proteomes" id="UP001299596"/>
    </source>
</evidence>
<gene>
    <name evidence="2" type="ORF">K6T79_17845</name>
</gene>
<proteinExistence type="predicted"/>
<keyword evidence="3" id="KW-1185">Reference proteome</keyword>
<dbReference type="RefSeq" id="WP_225406343.1">
    <property type="nucleotide sequence ID" value="NZ_JAYJJR010000012.1"/>
</dbReference>
<dbReference type="Proteomes" id="UP001299596">
    <property type="component" value="Unassembled WGS sequence"/>
</dbReference>
<name>A0ABU5XL35_9MYCO</name>
<protein>
    <recommendedName>
        <fullName evidence="4">Secreted protein</fullName>
    </recommendedName>
</protein>
<keyword evidence="1" id="KW-0812">Transmembrane</keyword>
<evidence type="ECO:0008006" key="4">
    <source>
        <dbReference type="Google" id="ProtNLM"/>
    </source>
</evidence>
<sequence length="184" mass="19993">MTDLSLWQQIAGVAVATVLVLGWAVWCRRRRQAPGRHRPDQVARLTAASRALDALAPGASRSAELGSQFIDRAIRYRGQLAGMAVSGLMNPVDDLTDDWTADLPTAEVPLITALDLAKHYESTALAAAQFAAAVRSGELRHTSPSERARQRWGVECPIFAELADEYGYDLGGEFGELRHRPVAA</sequence>
<keyword evidence="1" id="KW-0472">Membrane</keyword>
<organism evidence="2 3">
    <name type="scientific">[Mycobacterium] crassicus</name>
    <dbReference type="NCBI Taxonomy" id="2872309"/>
    <lineage>
        <taxon>Bacteria</taxon>
        <taxon>Bacillati</taxon>
        <taxon>Actinomycetota</taxon>
        <taxon>Actinomycetes</taxon>
        <taxon>Mycobacteriales</taxon>
        <taxon>Mycobacteriaceae</taxon>
        <taxon>Mycolicibacter</taxon>
    </lineage>
</organism>